<reference evidence="4 5" key="1">
    <citation type="submission" date="2020-09" db="EMBL/GenBank/DDBJ databases">
        <title>De no assembly of potato wild relative species, Solanum commersonii.</title>
        <authorList>
            <person name="Cho K."/>
        </authorList>
    </citation>
    <scope>NUCLEOTIDE SEQUENCE [LARGE SCALE GENOMIC DNA]</scope>
    <source>
        <strain evidence="4">LZ3.2</strain>
        <tissue evidence="4">Leaf</tissue>
    </source>
</reference>
<feature type="transmembrane region" description="Helical" evidence="2">
    <location>
        <begin position="232"/>
        <end position="258"/>
    </location>
</feature>
<feature type="domain" description="RING-type" evidence="3">
    <location>
        <begin position="313"/>
        <end position="338"/>
    </location>
</feature>
<dbReference type="PROSITE" id="PS50089">
    <property type="entry name" value="ZF_RING_2"/>
    <property type="match status" value="1"/>
</dbReference>
<feature type="transmembrane region" description="Helical" evidence="2">
    <location>
        <begin position="97"/>
        <end position="116"/>
    </location>
</feature>
<evidence type="ECO:0000256" key="1">
    <source>
        <dbReference type="PROSITE-ProRule" id="PRU00175"/>
    </source>
</evidence>
<keyword evidence="1" id="KW-0479">Metal-binding</keyword>
<dbReference type="Pfam" id="PF13639">
    <property type="entry name" value="zf-RING_2"/>
    <property type="match status" value="1"/>
</dbReference>
<proteinExistence type="predicted"/>
<keyword evidence="5" id="KW-1185">Reference proteome</keyword>
<protein>
    <recommendedName>
        <fullName evidence="3">RING-type domain-containing protein</fullName>
    </recommendedName>
</protein>
<name>A0A9J5W4U0_SOLCO</name>
<keyword evidence="2" id="KW-0812">Transmembrane</keyword>
<keyword evidence="2" id="KW-0472">Membrane</keyword>
<comment type="caution">
    <text evidence="4">The sequence shown here is derived from an EMBL/GenBank/DDBJ whole genome shotgun (WGS) entry which is preliminary data.</text>
</comment>
<keyword evidence="1" id="KW-0862">Zinc</keyword>
<organism evidence="4 5">
    <name type="scientific">Solanum commersonii</name>
    <name type="common">Commerson's wild potato</name>
    <name type="synonym">Commerson's nightshade</name>
    <dbReference type="NCBI Taxonomy" id="4109"/>
    <lineage>
        <taxon>Eukaryota</taxon>
        <taxon>Viridiplantae</taxon>
        <taxon>Streptophyta</taxon>
        <taxon>Embryophyta</taxon>
        <taxon>Tracheophyta</taxon>
        <taxon>Spermatophyta</taxon>
        <taxon>Magnoliopsida</taxon>
        <taxon>eudicotyledons</taxon>
        <taxon>Gunneridae</taxon>
        <taxon>Pentapetalae</taxon>
        <taxon>asterids</taxon>
        <taxon>lamiids</taxon>
        <taxon>Solanales</taxon>
        <taxon>Solanaceae</taxon>
        <taxon>Solanoideae</taxon>
        <taxon>Solaneae</taxon>
        <taxon>Solanum</taxon>
    </lineage>
</organism>
<dbReference type="InterPro" id="IPR001841">
    <property type="entry name" value="Znf_RING"/>
</dbReference>
<evidence type="ECO:0000256" key="2">
    <source>
        <dbReference type="SAM" id="Phobius"/>
    </source>
</evidence>
<accession>A0A9J5W4U0</accession>
<dbReference type="PANTHER" id="PTHR46225">
    <property type="entry name" value="C3H4 TYPE ZINC FINGER PROTEIN"/>
    <property type="match status" value="1"/>
</dbReference>
<evidence type="ECO:0000259" key="3">
    <source>
        <dbReference type="PROSITE" id="PS50089"/>
    </source>
</evidence>
<dbReference type="PANTHER" id="PTHR46225:SF8">
    <property type="entry name" value="RING-TYPE DOMAIN-CONTAINING PROTEIN"/>
    <property type="match status" value="1"/>
</dbReference>
<feature type="transmembrane region" description="Helical" evidence="2">
    <location>
        <begin position="128"/>
        <end position="147"/>
    </location>
</feature>
<dbReference type="InterPro" id="IPR013083">
    <property type="entry name" value="Znf_RING/FYVE/PHD"/>
</dbReference>
<gene>
    <name evidence="4" type="ORF">H5410_060165</name>
</gene>
<dbReference type="EMBL" id="JACXVP010000012">
    <property type="protein sequence ID" value="KAG5570399.1"/>
    <property type="molecule type" value="Genomic_DNA"/>
</dbReference>
<dbReference type="GO" id="GO:0008270">
    <property type="term" value="F:zinc ion binding"/>
    <property type="evidence" value="ECO:0007669"/>
    <property type="project" value="UniProtKB-KW"/>
</dbReference>
<evidence type="ECO:0000313" key="4">
    <source>
        <dbReference type="EMBL" id="KAG5570399.1"/>
    </source>
</evidence>
<dbReference type="OrthoDB" id="8062037at2759"/>
<dbReference type="AlphaFoldDB" id="A0A9J5W4U0"/>
<dbReference type="SUPFAM" id="SSF57850">
    <property type="entry name" value="RING/U-box"/>
    <property type="match status" value="1"/>
</dbReference>
<dbReference type="Proteomes" id="UP000824120">
    <property type="component" value="Chromosome 12"/>
</dbReference>
<feature type="transmembrane region" description="Helical" evidence="2">
    <location>
        <begin position="192"/>
        <end position="212"/>
    </location>
</feature>
<keyword evidence="2" id="KW-1133">Transmembrane helix</keyword>
<dbReference type="Gene3D" id="3.30.40.10">
    <property type="entry name" value="Zinc/RING finger domain, C3HC4 (zinc finger)"/>
    <property type="match status" value="1"/>
</dbReference>
<sequence length="343" mass="40023">MNTRRYFLTPISLCHSSIVVSFPSISPSTVAGGGDRAGGNRNRYTRASNFPESSLLIRMAMRISRAKWFIFLRRVFHYQNGYSRSDLGSNPFNSITWMMMECISLSIQIILSVYTLSVSKHEKPVWPMRIWAFGYVFGCILSVLLLYSRYWAFYIRPQRHDSDTEQQRSSHDDQSRASSLHMMEKFKTSVELFFAIWFVMGNVWVFESRLLMSYHRAPKLHLLCISLLTWNAVTYSFPFILFLLLCCCIPMLSTFLGYNMNMASVDRGASDEQLSTLPSWTYKSEIGNKEEDLKYYESKLTTKYGDKEDIRQLPCSHIFHLKCVDQWLRIISCCPLCKQQLER</sequence>
<keyword evidence="1" id="KW-0863">Zinc-finger</keyword>
<evidence type="ECO:0000313" key="5">
    <source>
        <dbReference type="Proteomes" id="UP000824120"/>
    </source>
</evidence>